<organism evidence="3">
    <name type="scientific">Brugia timori</name>
    <dbReference type="NCBI Taxonomy" id="42155"/>
    <lineage>
        <taxon>Eukaryota</taxon>
        <taxon>Metazoa</taxon>
        <taxon>Ecdysozoa</taxon>
        <taxon>Nematoda</taxon>
        <taxon>Chromadorea</taxon>
        <taxon>Rhabditida</taxon>
        <taxon>Spirurina</taxon>
        <taxon>Spiruromorpha</taxon>
        <taxon>Filarioidea</taxon>
        <taxon>Onchocercidae</taxon>
        <taxon>Brugia</taxon>
    </lineage>
</organism>
<protein>
    <submittedName>
        <fullName evidence="3">Ovule protein</fullName>
    </submittedName>
</protein>
<keyword evidence="2" id="KW-1185">Reference proteome</keyword>
<gene>
    <name evidence="1" type="ORF">BTMF_LOCUS8762</name>
</gene>
<evidence type="ECO:0000313" key="2">
    <source>
        <dbReference type="Proteomes" id="UP000280834"/>
    </source>
</evidence>
<reference evidence="3" key="1">
    <citation type="submission" date="2017-02" db="UniProtKB">
        <authorList>
            <consortium name="WormBaseParasite"/>
        </authorList>
    </citation>
    <scope>IDENTIFICATION</scope>
</reference>
<dbReference type="AlphaFoldDB" id="A0A0R3QSM6"/>
<dbReference type="WBParaSite" id="BTMF_0001072801-mRNA-1">
    <property type="protein sequence ID" value="BTMF_0001072801-mRNA-1"/>
    <property type="gene ID" value="BTMF_0001072801"/>
</dbReference>
<evidence type="ECO:0000313" key="1">
    <source>
        <dbReference type="EMBL" id="VDO29339.1"/>
    </source>
</evidence>
<sequence length="80" mass="9586">MKRRWKNCDCSSIDYGSVLVDQKFLFLFRFSCYSFVFYKFQFLNEIQTSSVTVCTLRAVTDLLELYIHFPKLTRSFTRVS</sequence>
<evidence type="ECO:0000313" key="3">
    <source>
        <dbReference type="WBParaSite" id="BTMF_0001072801-mRNA-1"/>
    </source>
</evidence>
<proteinExistence type="predicted"/>
<name>A0A0R3QSM6_9BILA</name>
<dbReference type="STRING" id="42155.A0A0R3QSM6"/>
<reference evidence="1 2" key="2">
    <citation type="submission" date="2018-11" db="EMBL/GenBank/DDBJ databases">
        <authorList>
            <consortium name="Pathogen Informatics"/>
        </authorList>
    </citation>
    <scope>NUCLEOTIDE SEQUENCE [LARGE SCALE GENOMIC DNA]</scope>
</reference>
<dbReference type="EMBL" id="UZAG01016580">
    <property type="protein sequence ID" value="VDO29339.1"/>
    <property type="molecule type" value="Genomic_DNA"/>
</dbReference>
<accession>A0A0R3QSM6</accession>
<dbReference type="Proteomes" id="UP000280834">
    <property type="component" value="Unassembled WGS sequence"/>
</dbReference>